<organism evidence="1">
    <name type="scientific">marine sediment metagenome</name>
    <dbReference type="NCBI Taxonomy" id="412755"/>
    <lineage>
        <taxon>unclassified sequences</taxon>
        <taxon>metagenomes</taxon>
        <taxon>ecological metagenomes</taxon>
    </lineage>
</organism>
<evidence type="ECO:0000313" key="1">
    <source>
        <dbReference type="EMBL" id="GAG76760.1"/>
    </source>
</evidence>
<dbReference type="EMBL" id="BART01018672">
    <property type="protein sequence ID" value="GAG76760.1"/>
    <property type="molecule type" value="Genomic_DNA"/>
</dbReference>
<comment type="caution">
    <text evidence="1">The sequence shown here is derived from an EMBL/GenBank/DDBJ whole genome shotgun (WGS) entry which is preliminary data.</text>
</comment>
<name>X1A3S8_9ZZZZ</name>
<gene>
    <name evidence="1" type="ORF">S01H4_35176</name>
</gene>
<accession>X1A3S8</accession>
<sequence length="158" mass="17762">MKTRPKWNQMSKAKCFTILGMCFVLVIGFASAIYFFGYSKTVGYTISGESDQLIIIADFDNVVWKTNESLIHTQSATLSNDNGDVWMKTNFEISVVGTDPGCNESEDITYQLFHNDIEIFDDDVINMTAGNNFFQLNATAISPRACPRSDLILIEFIE</sequence>
<reference evidence="1" key="1">
    <citation type="journal article" date="2014" name="Front. Microbiol.">
        <title>High frequency of phylogenetically diverse reductive dehalogenase-homologous genes in deep subseafloor sedimentary metagenomes.</title>
        <authorList>
            <person name="Kawai M."/>
            <person name="Futagami T."/>
            <person name="Toyoda A."/>
            <person name="Takaki Y."/>
            <person name="Nishi S."/>
            <person name="Hori S."/>
            <person name="Arai W."/>
            <person name="Tsubouchi T."/>
            <person name="Morono Y."/>
            <person name="Uchiyama I."/>
            <person name="Ito T."/>
            <person name="Fujiyama A."/>
            <person name="Inagaki F."/>
            <person name="Takami H."/>
        </authorList>
    </citation>
    <scope>NUCLEOTIDE SEQUENCE</scope>
    <source>
        <strain evidence="1">Expedition CK06-06</strain>
    </source>
</reference>
<proteinExistence type="predicted"/>
<dbReference type="AlphaFoldDB" id="X1A3S8"/>
<protein>
    <submittedName>
        <fullName evidence="1">Uncharacterized protein</fullName>
    </submittedName>
</protein>